<dbReference type="PANTHER" id="PTHR31587:SF5">
    <property type="entry name" value="NEMP FAMILY, MFS TRANSPORTER SUPERFAMILY"/>
    <property type="match status" value="1"/>
</dbReference>
<comment type="caution">
    <text evidence="9">The sequence shown here is derived from an EMBL/GenBank/DDBJ whole genome shotgun (WGS) entry which is preliminary data.</text>
</comment>
<dbReference type="AlphaFoldDB" id="A0AAU9LQC0"/>
<keyword evidence="10" id="KW-1185">Reference proteome</keyword>
<evidence type="ECO:0000256" key="1">
    <source>
        <dbReference type="ARBA" id="ARBA00004575"/>
    </source>
</evidence>
<keyword evidence="3 8" id="KW-0812">Transmembrane</keyword>
<name>A0AAU9LQC0_9ASTR</name>
<evidence type="ECO:0000256" key="2">
    <source>
        <dbReference type="ARBA" id="ARBA00005748"/>
    </source>
</evidence>
<evidence type="ECO:0000256" key="3">
    <source>
        <dbReference type="ARBA" id="ARBA00022692"/>
    </source>
</evidence>
<feature type="transmembrane region" description="Helical" evidence="8">
    <location>
        <begin position="284"/>
        <end position="303"/>
    </location>
</feature>
<dbReference type="Pfam" id="PF10225">
    <property type="entry name" value="NEMP"/>
    <property type="match status" value="1"/>
</dbReference>
<reference evidence="9 10" key="1">
    <citation type="submission" date="2022-01" db="EMBL/GenBank/DDBJ databases">
        <authorList>
            <person name="Xiong W."/>
            <person name="Schranz E."/>
        </authorList>
    </citation>
    <scope>NUCLEOTIDE SEQUENCE [LARGE SCALE GENOMIC DNA]</scope>
</reference>
<evidence type="ECO:0000256" key="7">
    <source>
        <dbReference type="ARBA" id="ARBA00023242"/>
    </source>
</evidence>
<organism evidence="9 10">
    <name type="scientific">Lactuca virosa</name>
    <dbReference type="NCBI Taxonomy" id="75947"/>
    <lineage>
        <taxon>Eukaryota</taxon>
        <taxon>Viridiplantae</taxon>
        <taxon>Streptophyta</taxon>
        <taxon>Embryophyta</taxon>
        <taxon>Tracheophyta</taxon>
        <taxon>Spermatophyta</taxon>
        <taxon>Magnoliopsida</taxon>
        <taxon>eudicotyledons</taxon>
        <taxon>Gunneridae</taxon>
        <taxon>Pentapetalae</taxon>
        <taxon>asterids</taxon>
        <taxon>campanulids</taxon>
        <taxon>Asterales</taxon>
        <taxon>Asteraceae</taxon>
        <taxon>Cichorioideae</taxon>
        <taxon>Cichorieae</taxon>
        <taxon>Lactucinae</taxon>
        <taxon>Lactuca</taxon>
    </lineage>
</organism>
<protein>
    <recommendedName>
        <fullName evidence="11">Dolichol kinase</fullName>
    </recommendedName>
</protein>
<keyword evidence="6 8" id="KW-0472">Membrane</keyword>
<evidence type="ECO:0000313" key="10">
    <source>
        <dbReference type="Proteomes" id="UP001157418"/>
    </source>
</evidence>
<evidence type="ECO:0000256" key="8">
    <source>
        <dbReference type="SAM" id="Phobius"/>
    </source>
</evidence>
<keyword evidence="5 8" id="KW-1133">Transmembrane helix</keyword>
<feature type="transmembrane region" description="Helical" evidence="8">
    <location>
        <begin position="323"/>
        <end position="343"/>
    </location>
</feature>
<keyword evidence="4" id="KW-0732">Signal</keyword>
<dbReference type="InterPro" id="IPR019358">
    <property type="entry name" value="NEMP_fam"/>
</dbReference>
<feature type="transmembrane region" description="Helical" evidence="8">
    <location>
        <begin position="254"/>
        <end position="272"/>
    </location>
</feature>
<evidence type="ECO:0000313" key="9">
    <source>
        <dbReference type="EMBL" id="CAH1416725.1"/>
    </source>
</evidence>
<comment type="similarity">
    <text evidence="2">Belongs to the NEMP family.</text>
</comment>
<evidence type="ECO:0000256" key="5">
    <source>
        <dbReference type="ARBA" id="ARBA00022989"/>
    </source>
</evidence>
<accession>A0AAU9LQC0</accession>
<evidence type="ECO:0008006" key="11">
    <source>
        <dbReference type="Google" id="ProtNLM"/>
    </source>
</evidence>
<dbReference type="Proteomes" id="UP001157418">
    <property type="component" value="Unassembled WGS sequence"/>
</dbReference>
<keyword evidence="7" id="KW-0539">Nucleus</keyword>
<proteinExistence type="inferred from homology"/>
<dbReference type="PANTHER" id="PTHR31587">
    <property type="entry name" value="TRANSMEMBRANE PROTEIN (DUF2215)"/>
    <property type="match status" value="1"/>
</dbReference>
<dbReference type="EMBL" id="CAKMRJ010000002">
    <property type="protein sequence ID" value="CAH1416725.1"/>
    <property type="molecule type" value="Genomic_DNA"/>
</dbReference>
<evidence type="ECO:0000256" key="4">
    <source>
        <dbReference type="ARBA" id="ARBA00022729"/>
    </source>
</evidence>
<dbReference type="GO" id="GO:0005637">
    <property type="term" value="C:nuclear inner membrane"/>
    <property type="evidence" value="ECO:0007669"/>
    <property type="project" value="UniProtKB-SubCell"/>
</dbReference>
<comment type="subcellular location">
    <subcellularLocation>
        <location evidence="1">Nucleus inner membrane</location>
        <topology evidence="1">Multi-pass membrane protein</topology>
        <orientation evidence="1">Nucleoplasmic side</orientation>
    </subcellularLocation>
</comment>
<sequence>MRWRFRLGRVIIHSVSSKFILMCNFFVAHYSNLAFQVHYSERLGLIIKRKKKANNAFKYWCSIKVQWIIHPSYYGKSFSFSCGSIQIFITNFINWLYIQDGSKVLVKGNACSDSHDSLLKGHKNQRDSSKKMPLESGRMPTTNKNILRLLHDFTNQFLLGGYNGNYCILNETICCYPWCHYSLLISPYVFSIVLMQSIREDIEKEHHVIENTDVVIFFQVAEFIMSFQNHKLLASCGICFTIFAPFVSEWVPFYYTSSMAIGVLVVVLILLYQARKLLPTGRRNAFYLGIMSTVDLFVVHSLSTFLNSLLQNFGLSQEVQNPVSVFMVLGIILLGAAFGYWLVRKYIISEDGEVDVGVAVTSIILSTKDTPLAMAAVGSCLGVYYMITKIVRKMPCRIYATLKELNVECIIPLEWTILE</sequence>
<evidence type="ECO:0000256" key="6">
    <source>
        <dbReference type="ARBA" id="ARBA00023136"/>
    </source>
</evidence>
<gene>
    <name evidence="9" type="ORF">LVIROSA_LOCUS4472</name>
</gene>